<sequence>MARRRPAAHVAHPAQNALFAMTDLPTPAAPRRLFTALFPPPEACAAIDAERQRWPGLPRRLHPVPERMHLTLQFFNAVDAPHERDWLAALQTLRFATFEITLTQAELWRAPSGVIAVLVPEHTPELAALHRATAQLARQAGLPAASNGFKPHLTTLRHAERPTLAPLTEPIRWTVRQVDLIWSDLKAQPPQYRRLGQFGRRAP</sequence>
<evidence type="ECO:0000256" key="1">
    <source>
        <dbReference type="ARBA" id="ARBA00022801"/>
    </source>
</evidence>
<dbReference type="Pfam" id="PF13563">
    <property type="entry name" value="2_5_RNA_ligase2"/>
    <property type="match status" value="1"/>
</dbReference>
<proteinExistence type="predicted"/>
<dbReference type="GO" id="GO:0008664">
    <property type="term" value="F:RNA 2',3'-cyclic 3'-phosphodiesterase activity"/>
    <property type="evidence" value="ECO:0007669"/>
    <property type="project" value="InterPro"/>
</dbReference>
<dbReference type="InterPro" id="IPR009097">
    <property type="entry name" value="Cyclic_Pdiesterase"/>
</dbReference>
<organism evidence="2 3">
    <name type="scientific">Ottowia beijingensis</name>
    <dbReference type="NCBI Taxonomy" id="1207057"/>
    <lineage>
        <taxon>Bacteria</taxon>
        <taxon>Pseudomonadati</taxon>
        <taxon>Pseudomonadota</taxon>
        <taxon>Betaproteobacteria</taxon>
        <taxon>Burkholderiales</taxon>
        <taxon>Comamonadaceae</taxon>
        <taxon>Ottowia</taxon>
    </lineage>
</organism>
<evidence type="ECO:0000313" key="2">
    <source>
        <dbReference type="EMBL" id="NZA02963.1"/>
    </source>
</evidence>
<name>A0A853IQU2_9BURK</name>
<dbReference type="AlphaFoldDB" id="A0A853IQU2"/>
<dbReference type="NCBIfam" id="TIGR02258">
    <property type="entry name" value="2_5_ligase"/>
    <property type="match status" value="1"/>
</dbReference>
<dbReference type="SUPFAM" id="SSF55144">
    <property type="entry name" value="LigT-like"/>
    <property type="match status" value="1"/>
</dbReference>
<accession>A0A853IQU2</accession>
<reference evidence="2 3" key="1">
    <citation type="submission" date="2020-07" db="EMBL/GenBank/DDBJ databases">
        <authorList>
            <person name="Maaloum M."/>
        </authorList>
    </citation>
    <scope>NUCLEOTIDE SEQUENCE [LARGE SCALE GENOMIC DNA]</scope>
    <source>
        <strain evidence="2 3">GCS-AN-3</strain>
    </source>
</reference>
<dbReference type="Gene3D" id="3.90.1140.10">
    <property type="entry name" value="Cyclic phosphodiesterase"/>
    <property type="match status" value="1"/>
</dbReference>
<comment type="caution">
    <text evidence="2">The sequence shown here is derived from an EMBL/GenBank/DDBJ whole genome shotgun (WGS) entry which is preliminary data.</text>
</comment>
<dbReference type="PANTHER" id="PTHR35561">
    <property type="entry name" value="RNA 2',3'-CYCLIC PHOSPHODIESTERASE"/>
    <property type="match status" value="1"/>
</dbReference>
<evidence type="ECO:0000313" key="3">
    <source>
        <dbReference type="Proteomes" id="UP000589716"/>
    </source>
</evidence>
<dbReference type="InterPro" id="IPR004175">
    <property type="entry name" value="RNA_CPDase"/>
</dbReference>
<keyword evidence="1" id="KW-0378">Hydrolase</keyword>
<dbReference type="RefSeq" id="WP_180551236.1">
    <property type="nucleotide sequence ID" value="NZ_JACCKX010000001.1"/>
</dbReference>
<keyword evidence="3" id="KW-1185">Reference proteome</keyword>
<dbReference type="Proteomes" id="UP000589716">
    <property type="component" value="Unassembled WGS sequence"/>
</dbReference>
<dbReference type="GO" id="GO:0004113">
    <property type="term" value="F:2',3'-cyclic-nucleotide 3'-phosphodiesterase activity"/>
    <property type="evidence" value="ECO:0007669"/>
    <property type="project" value="InterPro"/>
</dbReference>
<protein>
    <submittedName>
        <fullName evidence="2">RNA 2',3'-cyclic phosphodiesterase</fullName>
    </submittedName>
</protein>
<dbReference type="EMBL" id="JACCKX010000001">
    <property type="protein sequence ID" value="NZA02963.1"/>
    <property type="molecule type" value="Genomic_DNA"/>
</dbReference>
<dbReference type="PANTHER" id="PTHR35561:SF1">
    <property type="entry name" value="RNA 2',3'-CYCLIC PHOSPHODIESTERASE"/>
    <property type="match status" value="1"/>
</dbReference>
<gene>
    <name evidence="2" type="primary">thpR</name>
    <name evidence="2" type="ORF">H0I39_16720</name>
</gene>